<dbReference type="Proteomes" id="UP001238179">
    <property type="component" value="Chromosome"/>
</dbReference>
<dbReference type="NCBIfam" id="TIGR02532">
    <property type="entry name" value="IV_pilin_GFxxxE"/>
    <property type="match status" value="1"/>
</dbReference>
<evidence type="ECO:0000256" key="1">
    <source>
        <dbReference type="SAM" id="MobiDB-lite"/>
    </source>
</evidence>
<keyword evidence="2" id="KW-1133">Transmembrane helix</keyword>
<keyword evidence="2" id="KW-0472">Membrane</keyword>
<evidence type="ECO:0000313" key="4">
    <source>
        <dbReference type="Proteomes" id="UP001238179"/>
    </source>
</evidence>
<dbReference type="AlphaFoldDB" id="A0AA48K8K0"/>
<dbReference type="RefSeq" id="WP_316415111.1">
    <property type="nucleotide sequence ID" value="NZ_AP027080.1"/>
</dbReference>
<sequence>MQRPEGFSLVEAVVVIAVAAILAGAALPLFLKSMTDARLARARKDMNVIAAALVSQMKDTGCRPRAPGGPGGADGRGDILWHSEGRRPGGAPWGPGDAGQSFQNLFTAPAAGTDRTLGRANALFGLGDLDFRDRFRYRGPYLSEPTARLTDPWGNAYLILGYNGNGQDLGLPIRIVCLGEEGTVEAGNLTGGPWNPAGLSAGNLMVQVR</sequence>
<evidence type="ECO:0008006" key="5">
    <source>
        <dbReference type="Google" id="ProtNLM"/>
    </source>
</evidence>
<evidence type="ECO:0000256" key="2">
    <source>
        <dbReference type="SAM" id="Phobius"/>
    </source>
</evidence>
<dbReference type="Gene3D" id="3.30.700.10">
    <property type="entry name" value="Glycoprotein, Type 4 Pilin"/>
    <property type="match status" value="1"/>
</dbReference>
<proteinExistence type="predicted"/>
<accession>A0AA48K8K0</accession>
<keyword evidence="2" id="KW-0812">Transmembrane</keyword>
<reference evidence="4" key="1">
    <citation type="journal article" date="2023" name="Int. J. Syst. Evol. Microbiol.">
        <title>Mesoterricola silvestris gen. nov., sp. nov., Mesoterricola sediminis sp. nov., Geothrix oryzae sp. nov., Geothrix edaphica sp. nov., Geothrix rubra sp. nov., and Geothrix limicola sp. nov., six novel members of Acidobacteriota isolated from soils.</title>
        <authorList>
            <person name="Itoh H."/>
            <person name="Sugisawa Y."/>
            <person name="Mise K."/>
            <person name="Xu Z."/>
            <person name="Kuniyasu M."/>
            <person name="Ushijima N."/>
            <person name="Kawano K."/>
            <person name="Kobayashi E."/>
            <person name="Shiratori Y."/>
            <person name="Masuda Y."/>
            <person name="Senoo K."/>
        </authorList>
    </citation>
    <scope>NUCLEOTIDE SEQUENCE [LARGE SCALE GENOMIC DNA]</scope>
    <source>
        <strain evidence="4">W79</strain>
    </source>
</reference>
<dbReference type="InterPro" id="IPR045584">
    <property type="entry name" value="Pilin-like"/>
</dbReference>
<protein>
    <recommendedName>
        <fullName evidence="5">Prepilin-type N-terminal cleavage/methylation domain-containing protein</fullName>
    </recommendedName>
</protein>
<dbReference type="EMBL" id="AP027080">
    <property type="protein sequence ID" value="BDU72200.1"/>
    <property type="molecule type" value="Genomic_DNA"/>
</dbReference>
<organism evidence="3 4">
    <name type="scientific">Mesoterricola silvestris</name>
    <dbReference type="NCBI Taxonomy" id="2927979"/>
    <lineage>
        <taxon>Bacteria</taxon>
        <taxon>Pseudomonadati</taxon>
        <taxon>Acidobacteriota</taxon>
        <taxon>Holophagae</taxon>
        <taxon>Holophagales</taxon>
        <taxon>Holophagaceae</taxon>
        <taxon>Mesoterricola</taxon>
    </lineage>
</organism>
<feature type="transmembrane region" description="Helical" evidence="2">
    <location>
        <begin position="12"/>
        <end position="31"/>
    </location>
</feature>
<dbReference type="Pfam" id="PF07963">
    <property type="entry name" value="N_methyl"/>
    <property type="match status" value="1"/>
</dbReference>
<feature type="region of interest" description="Disordered" evidence="1">
    <location>
        <begin position="60"/>
        <end position="79"/>
    </location>
</feature>
<dbReference type="InterPro" id="IPR012902">
    <property type="entry name" value="N_methyl_site"/>
</dbReference>
<dbReference type="KEGG" id="msil:METEAL_13740"/>
<dbReference type="PROSITE" id="PS00409">
    <property type="entry name" value="PROKAR_NTER_METHYL"/>
    <property type="match status" value="1"/>
</dbReference>
<evidence type="ECO:0000313" key="3">
    <source>
        <dbReference type="EMBL" id="BDU72200.1"/>
    </source>
</evidence>
<keyword evidence="4" id="KW-1185">Reference proteome</keyword>
<dbReference type="SUPFAM" id="SSF54523">
    <property type="entry name" value="Pili subunits"/>
    <property type="match status" value="1"/>
</dbReference>
<gene>
    <name evidence="3" type="ORF">METEAL_13740</name>
</gene>
<name>A0AA48K8K0_9BACT</name>